<dbReference type="InterPro" id="IPR019563">
    <property type="entry name" value="GH97_catalytic"/>
</dbReference>
<dbReference type="SUPFAM" id="SSF51445">
    <property type="entry name" value="(Trans)glycosidases"/>
    <property type="match status" value="1"/>
</dbReference>
<dbReference type="AlphaFoldDB" id="K1T2E3"/>
<dbReference type="InterPro" id="IPR052720">
    <property type="entry name" value="Glycosyl_hydrolase_97"/>
</dbReference>
<dbReference type="Gene3D" id="3.20.20.70">
    <property type="entry name" value="Aldolase class I"/>
    <property type="match status" value="1"/>
</dbReference>
<accession>K1T2E3</accession>
<feature type="domain" description="Glycosyl-hydrolase 97 catalytic" evidence="1">
    <location>
        <begin position="27"/>
        <end position="126"/>
    </location>
</feature>
<keyword evidence="2" id="KW-0326">Glycosidase</keyword>
<gene>
    <name evidence="2" type="ORF">LEA_16259</name>
</gene>
<dbReference type="EC" id="3.2.1.-" evidence="2"/>
<proteinExistence type="predicted"/>
<dbReference type="GO" id="GO:0016798">
    <property type="term" value="F:hydrolase activity, acting on glycosyl bonds"/>
    <property type="evidence" value="ECO:0007669"/>
    <property type="project" value="UniProtKB-KW"/>
</dbReference>
<dbReference type="InterPro" id="IPR017853">
    <property type="entry name" value="GH"/>
</dbReference>
<evidence type="ECO:0000313" key="2">
    <source>
        <dbReference type="EMBL" id="EKC53661.1"/>
    </source>
</evidence>
<keyword evidence="2" id="KW-0378">Hydrolase</keyword>
<reference evidence="2" key="1">
    <citation type="journal article" date="2013" name="Environ. Microbiol.">
        <title>Microbiota from the distal guts of lean and obese adolescents exhibit partial functional redundancy besides clear differences in community structure.</title>
        <authorList>
            <person name="Ferrer M."/>
            <person name="Ruiz A."/>
            <person name="Lanza F."/>
            <person name="Haange S.B."/>
            <person name="Oberbach A."/>
            <person name="Till H."/>
            <person name="Bargiela R."/>
            <person name="Campoy C."/>
            <person name="Segura M.T."/>
            <person name="Richter M."/>
            <person name="von Bergen M."/>
            <person name="Seifert J."/>
            <person name="Suarez A."/>
        </authorList>
    </citation>
    <scope>NUCLEOTIDE SEQUENCE</scope>
</reference>
<organism evidence="2">
    <name type="scientific">human gut metagenome</name>
    <dbReference type="NCBI Taxonomy" id="408170"/>
    <lineage>
        <taxon>unclassified sequences</taxon>
        <taxon>metagenomes</taxon>
        <taxon>organismal metagenomes</taxon>
    </lineage>
</organism>
<evidence type="ECO:0000259" key="1">
    <source>
        <dbReference type="Pfam" id="PF10566"/>
    </source>
</evidence>
<sequence>MTWHSVCPACRIKDISWIKPGKVAWDWWNTCNLTGVDFKAGMNTPTYKAFIDFAADNNLEYIIIDDGWSGNESLLKDLNPDIDLKELVAYGNQKGVGIILWASWRNSAKDTEATFSHYAQMGIKGLQDRLLRP</sequence>
<dbReference type="Pfam" id="PF10566">
    <property type="entry name" value="Glyco_hydro_97"/>
    <property type="match status" value="1"/>
</dbReference>
<dbReference type="EMBL" id="AJWY01011112">
    <property type="protein sequence ID" value="EKC53661.1"/>
    <property type="molecule type" value="Genomic_DNA"/>
</dbReference>
<comment type="caution">
    <text evidence="2">The sequence shown here is derived from an EMBL/GenBank/DDBJ whole genome shotgun (WGS) entry which is preliminary data.</text>
</comment>
<dbReference type="InterPro" id="IPR013785">
    <property type="entry name" value="Aldolase_TIM"/>
</dbReference>
<dbReference type="PANTHER" id="PTHR35803">
    <property type="entry name" value="GLUCAN 1,4-ALPHA-GLUCOSIDASE SUSB-RELATED"/>
    <property type="match status" value="1"/>
</dbReference>
<name>K1T2E3_9ZZZZ</name>
<dbReference type="PANTHER" id="PTHR35803:SF2">
    <property type="entry name" value="RETAINING ALPHA-GALACTOSIDASE"/>
    <property type="match status" value="1"/>
</dbReference>
<protein>
    <submittedName>
        <fullName evidence="2">Protein containing Glycoside hydrolase 97 domain protein</fullName>
        <ecNumber evidence="2">3.2.1.-</ecNumber>
    </submittedName>
</protein>